<keyword evidence="3 7" id="KW-0812">Transmembrane</keyword>
<proteinExistence type="predicted"/>
<dbReference type="InterPro" id="IPR017039">
    <property type="entry name" value="Virul_fac_BrkB"/>
</dbReference>
<dbReference type="NCBIfam" id="TIGR00765">
    <property type="entry name" value="yihY_not_rbn"/>
    <property type="match status" value="1"/>
</dbReference>
<feature type="transmembrane region" description="Helical" evidence="7">
    <location>
        <begin position="272"/>
        <end position="296"/>
    </location>
</feature>
<evidence type="ECO:0000256" key="2">
    <source>
        <dbReference type="ARBA" id="ARBA00022475"/>
    </source>
</evidence>
<dbReference type="PANTHER" id="PTHR30213">
    <property type="entry name" value="INNER MEMBRANE PROTEIN YHJD"/>
    <property type="match status" value="1"/>
</dbReference>
<dbReference type="KEGG" id="sgf:HEP81_07591"/>
<evidence type="ECO:0000313" key="9">
    <source>
        <dbReference type="Proteomes" id="UP000516422"/>
    </source>
</evidence>
<feature type="transmembrane region" description="Helical" evidence="7">
    <location>
        <begin position="126"/>
        <end position="150"/>
    </location>
</feature>
<evidence type="ECO:0000256" key="7">
    <source>
        <dbReference type="SAM" id="Phobius"/>
    </source>
</evidence>
<keyword evidence="2" id="KW-1003">Cell membrane</keyword>
<protein>
    <submittedName>
        <fullName evidence="8">Virulence factor BrkB</fullName>
    </submittedName>
</protein>
<feature type="region of interest" description="Disordered" evidence="6">
    <location>
        <begin position="1"/>
        <end position="22"/>
    </location>
</feature>
<feature type="transmembrane region" description="Helical" evidence="7">
    <location>
        <begin position="61"/>
        <end position="85"/>
    </location>
</feature>
<name>A0A7H1QBZ3_9ACTN</name>
<dbReference type="PANTHER" id="PTHR30213:SF1">
    <property type="entry name" value="INNER MEMBRANE PROTEIN YHJD"/>
    <property type="match status" value="1"/>
</dbReference>
<evidence type="ECO:0000256" key="3">
    <source>
        <dbReference type="ARBA" id="ARBA00022692"/>
    </source>
</evidence>
<dbReference type="Proteomes" id="UP000516422">
    <property type="component" value="Chromosome"/>
</dbReference>
<feature type="transmembrane region" description="Helical" evidence="7">
    <location>
        <begin position="238"/>
        <end position="260"/>
    </location>
</feature>
<evidence type="ECO:0000256" key="1">
    <source>
        <dbReference type="ARBA" id="ARBA00004651"/>
    </source>
</evidence>
<keyword evidence="5 7" id="KW-0472">Membrane</keyword>
<evidence type="ECO:0000256" key="4">
    <source>
        <dbReference type="ARBA" id="ARBA00022989"/>
    </source>
</evidence>
<evidence type="ECO:0000256" key="6">
    <source>
        <dbReference type="SAM" id="MobiDB-lite"/>
    </source>
</evidence>
<dbReference type="GO" id="GO:0005886">
    <property type="term" value="C:plasma membrane"/>
    <property type="evidence" value="ECO:0007669"/>
    <property type="project" value="UniProtKB-SubCell"/>
</dbReference>
<dbReference type="EMBL" id="CP051006">
    <property type="protein sequence ID" value="QNT97823.1"/>
    <property type="molecule type" value="Genomic_DNA"/>
</dbReference>
<evidence type="ECO:0000313" key="8">
    <source>
        <dbReference type="EMBL" id="QNT97823.1"/>
    </source>
</evidence>
<accession>A0A7H1QBZ3</accession>
<gene>
    <name evidence="8" type="ORF">HEP81_07591</name>
</gene>
<feature type="transmembrane region" description="Helical" evidence="7">
    <location>
        <begin position="171"/>
        <end position="193"/>
    </location>
</feature>
<evidence type="ECO:0000256" key="5">
    <source>
        <dbReference type="ARBA" id="ARBA00023136"/>
    </source>
</evidence>
<dbReference type="Pfam" id="PF03631">
    <property type="entry name" value="Virul_fac_BrkB"/>
    <property type="match status" value="1"/>
</dbReference>
<organism evidence="8 9">
    <name type="scientific">Streptomyces griseofuscus</name>
    <dbReference type="NCBI Taxonomy" id="146922"/>
    <lineage>
        <taxon>Bacteria</taxon>
        <taxon>Bacillati</taxon>
        <taxon>Actinomycetota</taxon>
        <taxon>Actinomycetes</taxon>
        <taxon>Kitasatosporales</taxon>
        <taxon>Streptomycetaceae</taxon>
        <taxon>Streptomyces</taxon>
    </lineage>
</organism>
<sequence>MQPLSGSRRRPSGTTTALRPGATRAEGRKCLERIDAFQRSHRWVGLPLAVVYKFYDDQAAYLAALLAYYGFLSLFPLLLILVAVLSTFLSSDPALQQRVMDSALSEFPVIGDQLGHNIHSFHGSGVVLAAGIVGSIYGSLGVAQAAQYALNKIWAVPRHARPDPLRSRLKGLVFLLLLAVGLCASTLLSVVAAQSYLFGVRLRGGSWIAASAGSVCLNAFLLLLSYRLLTQRTLPLRRLAGVALGGSLAWQVLQWVGSYYVSHVLRGATATYGMFGIVLGLLAWLYVGALIFVATAEAGAVRVMRLWPRSLLTPFTDRVRLSAADRRAYRSYAATEAFKGFQKVSVRFERPPGPRHEEPPDGTP</sequence>
<comment type="subcellular location">
    <subcellularLocation>
        <location evidence="1">Cell membrane</location>
        <topology evidence="1">Multi-pass membrane protein</topology>
    </subcellularLocation>
</comment>
<feature type="transmembrane region" description="Helical" evidence="7">
    <location>
        <begin position="205"/>
        <end position="226"/>
    </location>
</feature>
<reference evidence="8 9" key="1">
    <citation type="submission" date="2020-04" db="EMBL/GenBank/DDBJ databases">
        <title>Characterization and engineering of Streptomyces griseofuscus DSM40191 as a potential heterologous host for expression of BGCs.</title>
        <authorList>
            <person name="Gren T."/>
            <person name="Whitford C.M."/>
            <person name="Mohite O.S."/>
            <person name="Joergensen T.S."/>
            <person name="Nielsen J.B."/>
            <person name="Lee S.Y."/>
            <person name="Weber T."/>
        </authorList>
    </citation>
    <scope>NUCLEOTIDE SEQUENCE [LARGE SCALE GENOMIC DNA]</scope>
    <source>
        <strain evidence="8 9">DSM 40191</strain>
    </source>
</reference>
<dbReference type="AlphaFoldDB" id="A0A7H1QBZ3"/>
<keyword evidence="4 7" id="KW-1133">Transmembrane helix</keyword>